<keyword evidence="3 8" id="KW-0479">Metal-binding</keyword>
<evidence type="ECO:0000256" key="4">
    <source>
        <dbReference type="ARBA" id="ARBA00022737"/>
    </source>
</evidence>
<dbReference type="Pfam" id="PF12838">
    <property type="entry name" value="Fer4_7"/>
    <property type="match status" value="1"/>
</dbReference>
<keyword evidence="8" id="KW-0472">Membrane</keyword>
<dbReference type="Gene3D" id="3.40.50.11540">
    <property type="entry name" value="NADH-ubiquinone oxidoreductase 51kDa subunit"/>
    <property type="match status" value="1"/>
</dbReference>
<evidence type="ECO:0000313" key="11">
    <source>
        <dbReference type="Proteomes" id="UP000661649"/>
    </source>
</evidence>
<keyword evidence="6 8" id="KW-0408">Iron</keyword>
<proteinExistence type="inferred from homology"/>
<feature type="binding site" evidence="8">
    <location>
        <position position="369"/>
    </location>
    <ligand>
        <name>[4Fe-4S] cluster</name>
        <dbReference type="ChEBI" id="CHEBI:49883"/>
        <label>1</label>
    </ligand>
</feature>
<comment type="subcellular location">
    <subcellularLocation>
        <location evidence="8">Cell membrane</location>
        <topology evidence="8">Peripheral membrane protein</topology>
    </subcellularLocation>
</comment>
<evidence type="ECO:0000256" key="8">
    <source>
        <dbReference type="HAMAP-Rule" id="MF_00461"/>
    </source>
</evidence>
<dbReference type="Pfam" id="PF13375">
    <property type="entry name" value="RnfC_N"/>
    <property type="match status" value="1"/>
</dbReference>
<dbReference type="PROSITE" id="PS51379">
    <property type="entry name" value="4FE4S_FER_2"/>
    <property type="match status" value="2"/>
</dbReference>
<dbReference type="InterPro" id="IPR026902">
    <property type="entry name" value="RnfC_N"/>
</dbReference>
<dbReference type="EC" id="7.-.-.-" evidence="8"/>
<dbReference type="InterPro" id="IPR017896">
    <property type="entry name" value="4Fe4S_Fe-S-bd"/>
</dbReference>
<evidence type="ECO:0000256" key="7">
    <source>
        <dbReference type="ARBA" id="ARBA00023014"/>
    </source>
</evidence>
<dbReference type="Gene3D" id="3.30.70.20">
    <property type="match status" value="1"/>
</dbReference>
<feature type="binding site" evidence="8">
    <location>
        <position position="408"/>
    </location>
    <ligand>
        <name>[4Fe-4S] cluster</name>
        <dbReference type="ChEBI" id="CHEBI:49883"/>
        <label>2</label>
    </ligand>
</feature>
<feature type="binding site" evidence="8">
    <location>
        <position position="405"/>
    </location>
    <ligand>
        <name>[4Fe-4S] cluster</name>
        <dbReference type="ChEBI" id="CHEBI:49883"/>
        <label>2</label>
    </ligand>
</feature>
<dbReference type="InterPro" id="IPR011538">
    <property type="entry name" value="Nuo51_FMN-bd"/>
</dbReference>
<dbReference type="NCBIfam" id="TIGR01945">
    <property type="entry name" value="rnfC"/>
    <property type="match status" value="1"/>
</dbReference>
<feature type="domain" description="4Fe-4S ferredoxin-type" evidence="9">
    <location>
        <begin position="357"/>
        <end position="386"/>
    </location>
</feature>
<comment type="similarity">
    <text evidence="8">Belongs to the 4Fe4S bacterial-type ferredoxin family. RnfC subfamily.</text>
</comment>
<feature type="binding site" evidence="8">
    <location>
        <position position="411"/>
    </location>
    <ligand>
        <name>[4Fe-4S] cluster</name>
        <dbReference type="ChEBI" id="CHEBI:49883"/>
        <label>2</label>
    </ligand>
</feature>
<evidence type="ECO:0000313" key="10">
    <source>
        <dbReference type="EMBL" id="MBC8627109.1"/>
    </source>
</evidence>
<dbReference type="Gene3D" id="3.10.20.600">
    <property type="match status" value="1"/>
</dbReference>
<dbReference type="InterPro" id="IPR019554">
    <property type="entry name" value="Soluble_ligand-bd"/>
</dbReference>
<feature type="binding site" evidence="8">
    <location>
        <position position="366"/>
    </location>
    <ligand>
        <name>[4Fe-4S] cluster</name>
        <dbReference type="ChEBI" id="CHEBI:49883"/>
        <label>1</label>
    </ligand>
</feature>
<evidence type="ECO:0000256" key="5">
    <source>
        <dbReference type="ARBA" id="ARBA00022982"/>
    </source>
</evidence>
<feature type="domain" description="4Fe-4S ferredoxin-type" evidence="9">
    <location>
        <begin position="396"/>
        <end position="426"/>
    </location>
</feature>
<evidence type="ECO:0000256" key="2">
    <source>
        <dbReference type="ARBA" id="ARBA00022485"/>
    </source>
</evidence>
<keyword evidence="8" id="KW-1003">Cell membrane</keyword>
<keyword evidence="7 8" id="KW-0411">Iron-sulfur</keyword>
<keyword evidence="2 8" id="KW-0004">4Fe-4S</keyword>
<comment type="function">
    <text evidence="8">Part of a membrane-bound complex that couples electron transfer with translocation of ions across the membrane.</text>
</comment>
<evidence type="ECO:0000256" key="3">
    <source>
        <dbReference type="ARBA" id="ARBA00022723"/>
    </source>
</evidence>
<dbReference type="PROSITE" id="PS00198">
    <property type="entry name" value="4FE4S_FER_1"/>
    <property type="match status" value="2"/>
</dbReference>
<comment type="cofactor">
    <cofactor evidence="8">
        <name>[4Fe-4S] cluster</name>
        <dbReference type="ChEBI" id="CHEBI:49883"/>
    </cofactor>
    <text evidence="8">Binds 2 [4Fe-4S] clusters per subunit.</text>
</comment>
<sequence length="440" mass="47720">MAFLTFRGGVHPYDGKELSKEKPITDYAPGKELVYPLSQHIGAPAKPVVKKGDHVLAGQMIAEAGGFVSAPIHASVSGTVTGIKKILNNMGSKVDAVIIENDEQYESVPDQVTESLDSLSKEEVLNKIREGGVVGMGGAGFPTHVKLSPKEPDKIEYVLVNGAECEPYLTSDYRRMMDYPDEVIGGLKCMLKLFDNAKGCICIEDNKPDCIAKMTELVKDEPRIEVKTLKTKYPQGAERCLIYAVTDREINSSMLPADAGCVVDNVDTVCAVYRAVMFGRPVTEKIVTVTGDGIANPQNFRVKIGTSFADLIEAAGGLNEPVEKVISGGPMMGFAMYDYHVPIVKTSSAILCLKKDEVTAVEATACINCGRCVSACPARLVPSRLATYSEHGQEEQFVKHNGLECVECGCCSFVCPAKRHLTQSVRSMRKMVLANRKKAK</sequence>
<dbReference type="PANTHER" id="PTHR43034:SF2">
    <property type="entry name" value="ION-TRANSLOCATING OXIDOREDUCTASE COMPLEX SUBUNIT C"/>
    <property type="match status" value="1"/>
</dbReference>
<dbReference type="PANTHER" id="PTHR43034">
    <property type="entry name" value="ION-TRANSLOCATING OXIDOREDUCTASE COMPLEX SUBUNIT C"/>
    <property type="match status" value="1"/>
</dbReference>
<keyword evidence="4 8" id="KW-0677">Repeat</keyword>
<dbReference type="NCBIfam" id="NF003454">
    <property type="entry name" value="PRK05035.1"/>
    <property type="match status" value="1"/>
</dbReference>
<dbReference type="InterPro" id="IPR010208">
    <property type="entry name" value="Ion_transpt_RnfC/RsxC"/>
</dbReference>
<feature type="binding site" evidence="8">
    <location>
        <position position="376"/>
    </location>
    <ligand>
        <name>[4Fe-4S] cluster</name>
        <dbReference type="ChEBI" id="CHEBI:49883"/>
        <label>2</label>
    </ligand>
</feature>
<dbReference type="InterPro" id="IPR017900">
    <property type="entry name" value="4Fe4S_Fe_S_CS"/>
</dbReference>
<comment type="subunit">
    <text evidence="8">The complex is composed of six subunits: RnfA, RnfB, RnfC, RnfD, RnfE and RnfG.</text>
</comment>
<evidence type="ECO:0000259" key="9">
    <source>
        <dbReference type="PROSITE" id="PS51379"/>
    </source>
</evidence>
<organism evidence="10 11">
    <name type="scientific">Blautia stercoris</name>
    <dbReference type="NCBI Taxonomy" id="871664"/>
    <lineage>
        <taxon>Bacteria</taxon>
        <taxon>Bacillati</taxon>
        <taxon>Bacillota</taxon>
        <taxon>Clostridia</taxon>
        <taxon>Lachnospirales</taxon>
        <taxon>Lachnospiraceae</taxon>
        <taxon>Blautia</taxon>
    </lineage>
</organism>
<dbReference type="HAMAP" id="MF_00461">
    <property type="entry name" value="RsxC_RnfC"/>
    <property type="match status" value="1"/>
</dbReference>
<dbReference type="RefSeq" id="WP_187558003.1">
    <property type="nucleotide sequence ID" value="NZ_JACRTP010000001.1"/>
</dbReference>
<dbReference type="Pfam" id="PF10531">
    <property type="entry name" value="SLBB"/>
    <property type="match status" value="1"/>
</dbReference>
<keyword evidence="8" id="KW-1278">Translocase</keyword>
<comment type="caution">
    <text evidence="10">The sequence shown here is derived from an EMBL/GenBank/DDBJ whole genome shotgun (WGS) entry which is preliminary data.</text>
</comment>
<dbReference type="Proteomes" id="UP000661649">
    <property type="component" value="Unassembled WGS sequence"/>
</dbReference>
<keyword evidence="5 8" id="KW-0249">Electron transport</keyword>
<dbReference type="SUPFAM" id="SSF46548">
    <property type="entry name" value="alpha-helical ferredoxin"/>
    <property type="match status" value="1"/>
</dbReference>
<gene>
    <name evidence="10" type="primary">rsxC</name>
    <name evidence="8" type="synonym">rnfC</name>
    <name evidence="10" type="ORF">H8712_00455</name>
</gene>
<evidence type="ECO:0000256" key="1">
    <source>
        <dbReference type="ARBA" id="ARBA00022448"/>
    </source>
</evidence>
<name>A0ABR7P6T5_9FIRM</name>
<feature type="binding site" evidence="8">
    <location>
        <position position="372"/>
    </location>
    <ligand>
        <name>[4Fe-4S] cluster</name>
        <dbReference type="ChEBI" id="CHEBI:49883"/>
        <label>1</label>
    </ligand>
</feature>
<dbReference type="SUPFAM" id="SSF142019">
    <property type="entry name" value="Nqo1 FMN-binding domain-like"/>
    <property type="match status" value="1"/>
</dbReference>
<feature type="binding site" evidence="8">
    <location>
        <position position="415"/>
    </location>
    <ligand>
        <name>[4Fe-4S] cluster</name>
        <dbReference type="ChEBI" id="CHEBI:49883"/>
        <label>1</label>
    </ligand>
</feature>
<accession>A0ABR7P6T5</accession>
<evidence type="ECO:0000256" key="6">
    <source>
        <dbReference type="ARBA" id="ARBA00023004"/>
    </source>
</evidence>
<keyword evidence="11" id="KW-1185">Reference proteome</keyword>
<keyword evidence="1 8" id="KW-0813">Transport</keyword>
<protein>
    <recommendedName>
        <fullName evidence="8">Ion-translocating oxidoreductase complex subunit C</fullName>
        <ecNumber evidence="8">7.-.-.-</ecNumber>
    </recommendedName>
    <alternativeName>
        <fullName evidence="8">Rnf electron transport complex subunit C</fullName>
    </alternativeName>
</protein>
<dbReference type="InterPro" id="IPR037225">
    <property type="entry name" value="Nuo51_FMN-bd_sf"/>
</dbReference>
<reference evidence="10 11" key="1">
    <citation type="submission" date="2020-08" db="EMBL/GenBank/DDBJ databases">
        <title>Genome public.</title>
        <authorList>
            <person name="Liu C."/>
            <person name="Sun Q."/>
        </authorList>
    </citation>
    <scope>NUCLEOTIDE SEQUENCE [LARGE SCALE GENOMIC DNA]</scope>
    <source>
        <strain evidence="10 11">3_YM_SP_D4_24.mj</strain>
    </source>
</reference>
<dbReference type="EMBL" id="JACRTP010000001">
    <property type="protein sequence ID" value="MBC8627109.1"/>
    <property type="molecule type" value="Genomic_DNA"/>
</dbReference>
<dbReference type="Pfam" id="PF01512">
    <property type="entry name" value="Complex1_51K"/>
    <property type="match status" value="1"/>
</dbReference>